<evidence type="ECO:0000256" key="1">
    <source>
        <dbReference type="ARBA" id="ARBA00022729"/>
    </source>
</evidence>
<dbReference type="PROSITE" id="PS51257">
    <property type="entry name" value="PROKAR_LIPOPROTEIN"/>
    <property type="match status" value="1"/>
</dbReference>
<reference evidence="3" key="2">
    <citation type="submission" date="2021-09" db="EMBL/GenBank/DDBJ databases">
        <authorList>
            <person name="Gilroy R."/>
        </authorList>
    </citation>
    <scope>NUCLEOTIDE SEQUENCE</scope>
    <source>
        <strain evidence="3">ChiGjej2B2-7701</strain>
    </source>
</reference>
<keyword evidence="1" id="KW-0732">Signal</keyword>
<sequence>MGRTGRTVATALALAAAIGSCGCSFFIPSRADVVREEVAPALGSSDLVQEGVLTVAFDTTSAPEGITDADGTVTGYYADVAAALAQRLGLKVSFVDATSSSQVLESGQADIYLGASTSDEDESIAVFGDCLEDSSALFAKTDEGQTLSVDDLASMTVGVQGSSAAQDSLNKAGVVGQQSTYMNVNECFEALSSGEVDCVACDATSGGYLARAYEGVSFAGTLDAVNVLGIAASEGSSTLIDEVSSALEDMADDGTLDAIHATWFGTLPVSLSDHMLTGITVESTGPADATGDGGDTGIMLLDGVDINELGA</sequence>
<organism evidence="3 4">
    <name type="scientific">Collinsella ihumii</name>
    <dbReference type="NCBI Taxonomy" id="1720204"/>
    <lineage>
        <taxon>Bacteria</taxon>
        <taxon>Bacillati</taxon>
        <taxon>Actinomycetota</taxon>
        <taxon>Coriobacteriia</taxon>
        <taxon>Coriobacteriales</taxon>
        <taxon>Coriobacteriaceae</taxon>
        <taxon>Collinsella</taxon>
    </lineage>
</organism>
<dbReference type="EMBL" id="DYVF01000008">
    <property type="protein sequence ID" value="HJG29981.1"/>
    <property type="molecule type" value="Genomic_DNA"/>
</dbReference>
<protein>
    <submittedName>
        <fullName evidence="3">ABC transporter substrate-binding protein</fullName>
    </submittedName>
</protein>
<feature type="domain" description="Solute-binding protein family 3/N-terminal" evidence="2">
    <location>
        <begin position="52"/>
        <end position="267"/>
    </location>
</feature>
<dbReference type="Pfam" id="PF00497">
    <property type="entry name" value="SBP_bac_3"/>
    <property type="match status" value="1"/>
</dbReference>
<proteinExistence type="predicted"/>
<dbReference type="Gene3D" id="3.40.190.10">
    <property type="entry name" value="Periplasmic binding protein-like II"/>
    <property type="match status" value="2"/>
</dbReference>
<evidence type="ECO:0000313" key="3">
    <source>
        <dbReference type="EMBL" id="HJG29981.1"/>
    </source>
</evidence>
<accession>A0A921LPK9</accession>
<dbReference type="SUPFAM" id="SSF53850">
    <property type="entry name" value="Periplasmic binding protein-like II"/>
    <property type="match status" value="1"/>
</dbReference>
<dbReference type="AlphaFoldDB" id="A0A921LPK9"/>
<evidence type="ECO:0000259" key="2">
    <source>
        <dbReference type="SMART" id="SM00062"/>
    </source>
</evidence>
<dbReference type="Proteomes" id="UP000746751">
    <property type="component" value="Unassembled WGS sequence"/>
</dbReference>
<gene>
    <name evidence="3" type="ORF">K8U80_01130</name>
</gene>
<dbReference type="PANTHER" id="PTHR35936">
    <property type="entry name" value="MEMBRANE-BOUND LYTIC MUREIN TRANSGLYCOSYLASE F"/>
    <property type="match status" value="1"/>
</dbReference>
<dbReference type="PANTHER" id="PTHR35936:SF19">
    <property type="entry name" value="AMINO-ACID-BINDING PROTEIN YXEM-RELATED"/>
    <property type="match status" value="1"/>
</dbReference>
<reference evidence="3" key="1">
    <citation type="journal article" date="2021" name="PeerJ">
        <title>Extensive microbial diversity within the chicken gut microbiome revealed by metagenomics and culture.</title>
        <authorList>
            <person name="Gilroy R."/>
            <person name="Ravi A."/>
            <person name="Getino M."/>
            <person name="Pursley I."/>
            <person name="Horton D.L."/>
            <person name="Alikhan N.F."/>
            <person name="Baker D."/>
            <person name="Gharbi K."/>
            <person name="Hall N."/>
            <person name="Watson M."/>
            <person name="Adriaenssens E.M."/>
            <person name="Foster-Nyarko E."/>
            <person name="Jarju S."/>
            <person name="Secka A."/>
            <person name="Antonio M."/>
            <person name="Oren A."/>
            <person name="Chaudhuri R.R."/>
            <person name="La Ragione R."/>
            <person name="Hildebrand F."/>
            <person name="Pallen M.J."/>
        </authorList>
    </citation>
    <scope>NUCLEOTIDE SEQUENCE</scope>
    <source>
        <strain evidence="3">ChiGjej2B2-7701</strain>
    </source>
</reference>
<evidence type="ECO:0000313" key="4">
    <source>
        <dbReference type="Proteomes" id="UP000746751"/>
    </source>
</evidence>
<dbReference type="CDD" id="cd13530">
    <property type="entry name" value="PBP2_peptides_like"/>
    <property type="match status" value="1"/>
</dbReference>
<comment type="caution">
    <text evidence="3">The sequence shown here is derived from an EMBL/GenBank/DDBJ whole genome shotgun (WGS) entry which is preliminary data.</text>
</comment>
<name>A0A921LPK9_9ACTN</name>
<dbReference type="InterPro" id="IPR001638">
    <property type="entry name" value="Solute-binding_3/MltF_N"/>
</dbReference>
<dbReference type="SMART" id="SM00062">
    <property type="entry name" value="PBPb"/>
    <property type="match status" value="1"/>
</dbReference>